<evidence type="ECO:0000256" key="5">
    <source>
        <dbReference type="SAM" id="MobiDB-lite"/>
    </source>
</evidence>
<keyword evidence="8" id="KW-1185">Reference proteome</keyword>
<keyword evidence="2" id="KW-0479">Metal-binding</keyword>
<dbReference type="AlphaFoldDB" id="A0AAN7JQV7"/>
<feature type="zinc finger region" description="FLZ-type" evidence="4">
    <location>
        <begin position="91"/>
        <end position="135"/>
    </location>
</feature>
<protein>
    <recommendedName>
        <fullName evidence="6">FLZ-type domain-containing protein</fullName>
    </recommendedName>
</protein>
<dbReference type="InterPro" id="IPR007650">
    <property type="entry name" value="Zf-FLZ_dom"/>
</dbReference>
<reference evidence="7 8" key="1">
    <citation type="journal article" date="2023" name="Hortic Res">
        <title>Pangenome of water caltrop reveals structural variations and asymmetric subgenome divergence after allopolyploidization.</title>
        <authorList>
            <person name="Zhang X."/>
            <person name="Chen Y."/>
            <person name="Wang L."/>
            <person name="Yuan Y."/>
            <person name="Fang M."/>
            <person name="Shi L."/>
            <person name="Lu R."/>
            <person name="Comes H.P."/>
            <person name="Ma Y."/>
            <person name="Chen Y."/>
            <person name="Huang G."/>
            <person name="Zhou Y."/>
            <person name="Zheng Z."/>
            <person name="Qiu Y."/>
        </authorList>
    </citation>
    <scope>NUCLEOTIDE SEQUENCE [LARGE SCALE GENOMIC DNA]</scope>
    <source>
        <tissue evidence="7">Roots</tissue>
    </source>
</reference>
<evidence type="ECO:0000313" key="7">
    <source>
        <dbReference type="EMBL" id="KAK4751719.1"/>
    </source>
</evidence>
<feature type="region of interest" description="Disordered" evidence="5">
    <location>
        <begin position="128"/>
        <end position="167"/>
    </location>
</feature>
<evidence type="ECO:0000256" key="2">
    <source>
        <dbReference type="ARBA" id="ARBA00022723"/>
    </source>
</evidence>
<evidence type="ECO:0000313" key="8">
    <source>
        <dbReference type="Proteomes" id="UP001345219"/>
    </source>
</evidence>
<comment type="similarity">
    <text evidence="1">Belongs to the FLZ family.</text>
</comment>
<evidence type="ECO:0000259" key="6">
    <source>
        <dbReference type="PROSITE" id="PS51795"/>
    </source>
</evidence>
<evidence type="ECO:0000256" key="4">
    <source>
        <dbReference type="PROSITE-ProRule" id="PRU01131"/>
    </source>
</evidence>
<dbReference type="PANTHER" id="PTHR46057">
    <property type="entry name" value="FCS-LIKE ZINC FINGER 1-RELATED"/>
    <property type="match status" value="1"/>
</dbReference>
<feature type="domain" description="FLZ-type" evidence="6">
    <location>
        <begin position="91"/>
        <end position="135"/>
    </location>
</feature>
<dbReference type="Pfam" id="PF04570">
    <property type="entry name" value="zf-FLZ"/>
    <property type="match status" value="1"/>
</dbReference>
<evidence type="ECO:0000256" key="3">
    <source>
        <dbReference type="ARBA" id="ARBA00022771"/>
    </source>
</evidence>
<gene>
    <name evidence="7" type="ORF">SAY87_020517</name>
</gene>
<dbReference type="EMBL" id="JAXIOK010000016">
    <property type="protein sequence ID" value="KAK4751719.1"/>
    <property type="molecule type" value="Genomic_DNA"/>
</dbReference>
<dbReference type="PROSITE" id="PS51795">
    <property type="entry name" value="ZF_FLZ"/>
    <property type="match status" value="1"/>
</dbReference>
<accession>A0AAN7JQV7</accession>
<feature type="region of interest" description="Disordered" evidence="5">
    <location>
        <begin position="55"/>
        <end position="80"/>
    </location>
</feature>
<name>A0AAN7JQV7_9MYRT</name>
<dbReference type="Proteomes" id="UP001345219">
    <property type="component" value="Chromosome 16"/>
</dbReference>
<sequence>MGSARGPFFTADEDDEHDSVASFEYMEGGFLPDKGTGKGQSYVLDHPYSPLSPRPVGGGHRSVSIMGPPPIGSPRSGRFYHDTRFEDQRPRFLESCALCKKPLGNHLDIFMYRGDTAFCSEECRQEQIEMDESQEKNRNLSSLRKKDKKSSTKSQDCRLRSGTVAAG</sequence>
<proteinExistence type="inferred from homology"/>
<dbReference type="PANTHER" id="PTHR46057:SF9">
    <property type="entry name" value="FCS-LIKE ZINC FINGER 1"/>
    <property type="match status" value="1"/>
</dbReference>
<feature type="compositionally biased region" description="Basic and acidic residues" evidence="5">
    <location>
        <begin position="128"/>
        <end position="138"/>
    </location>
</feature>
<keyword evidence="3" id="KW-0863">Zinc-finger</keyword>
<comment type="caution">
    <text evidence="7">The sequence shown here is derived from an EMBL/GenBank/DDBJ whole genome shotgun (WGS) entry which is preliminary data.</text>
</comment>
<dbReference type="InterPro" id="IPR044533">
    <property type="entry name" value="FLZ1/2/3"/>
</dbReference>
<organism evidence="7 8">
    <name type="scientific">Trapa incisa</name>
    <dbReference type="NCBI Taxonomy" id="236973"/>
    <lineage>
        <taxon>Eukaryota</taxon>
        <taxon>Viridiplantae</taxon>
        <taxon>Streptophyta</taxon>
        <taxon>Embryophyta</taxon>
        <taxon>Tracheophyta</taxon>
        <taxon>Spermatophyta</taxon>
        <taxon>Magnoliopsida</taxon>
        <taxon>eudicotyledons</taxon>
        <taxon>Gunneridae</taxon>
        <taxon>Pentapetalae</taxon>
        <taxon>rosids</taxon>
        <taxon>malvids</taxon>
        <taxon>Myrtales</taxon>
        <taxon>Lythraceae</taxon>
        <taxon>Trapa</taxon>
    </lineage>
</organism>
<keyword evidence="3" id="KW-0862">Zinc</keyword>
<evidence type="ECO:0000256" key="1">
    <source>
        <dbReference type="ARBA" id="ARBA00009374"/>
    </source>
</evidence>
<dbReference type="GO" id="GO:0008270">
    <property type="term" value="F:zinc ion binding"/>
    <property type="evidence" value="ECO:0007669"/>
    <property type="project" value="UniProtKB-KW"/>
</dbReference>